<name>A0A1A0HKW5_9ASCO</name>
<organism evidence="3 4">
    <name type="scientific">Metschnikowia bicuspidata var. bicuspidata NRRL YB-4993</name>
    <dbReference type="NCBI Taxonomy" id="869754"/>
    <lineage>
        <taxon>Eukaryota</taxon>
        <taxon>Fungi</taxon>
        <taxon>Dikarya</taxon>
        <taxon>Ascomycota</taxon>
        <taxon>Saccharomycotina</taxon>
        <taxon>Pichiomycetes</taxon>
        <taxon>Metschnikowiaceae</taxon>
        <taxon>Metschnikowia</taxon>
    </lineage>
</organism>
<gene>
    <name evidence="3" type="ORF">METBIDRAFT_10587</name>
</gene>
<protein>
    <recommendedName>
        <fullName evidence="2">CAP-Gly domain-containing protein</fullName>
    </recommendedName>
</protein>
<evidence type="ECO:0000313" key="3">
    <source>
        <dbReference type="EMBL" id="OBA24448.1"/>
    </source>
</evidence>
<comment type="caution">
    <text evidence="3">The sequence shown here is derived from an EMBL/GenBank/DDBJ whole genome shotgun (WGS) entry which is preliminary data.</text>
</comment>
<dbReference type="Gene3D" id="2.30.30.190">
    <property type="entry name" value="CAP Gly-rich-like domain"/>
    <property type="match status" value="1"/>
</dbReference>
<evidence type="ECO:0000259" key="2">
    <source>
        <dbReference type="PROSITE" id="PS50245"/>
    </source>
</evidence>
<dbReference type="SMART" id="SM01052">
    <property type="entry name" value="CAP_GLY"/>
    <property type="match status" value="1"/>
</dbReference>
<keyword evidence="4" id="KW-1185">Reference proteome</keyword>
<feature type="coiled-coil region" evidence="1">
    <location>
        <begin position="706"/>
        <end position="779"/>
    </location>
</feature>
<dbReference type="InterPro" id="IPR036859">
    <property type="entry name" value="CAP-Gly_dom_sf"/>
</dbReference>
<dbReference type="InterPro" id="IPR000938">
    <property type="entry name" value="CAP-Gly_domain"/>
</dbReference>
<proteinExistence type="predicted"/>
<dbReference type="Pfam" id="PF01302">
    <property type="entry name" value="CAP_GLY"/>
    <property type="match status" value="1"/>
</dbReference>
<keyword evidence="1" id="KW-0175">Coiled coil</keyword>
<accession>A0A1A0HKW5</accession>
<evidence type="ECO:0000313" key="4">
    <source>
        <dbReference type="Proteomes" id="UP000092555"/>
    </source>
</evidence>
<feature type="domain" description="CAP-Gly" evidence="2">
    <location>
        <begin position="23"/>
        <end position="67"/>
    </location>
</feature>
<evidence type="ECO:0000256" key="1">
    <source>
        <dbReference type="SAM" id="Coils"/>
    </source>
</evidence>
<dbReference type="SUPFAM" id="SSF74924">
    <property type="entry name" value="Cap-Gly domain"/>
    <property type="match status" value="1"/>
</dbReference>
<dbReference type="PROSITE" id="PS50245">
    <property type="entry name" value="CAP_GLY_2"/>
    <property type="match status" value="1"/>
</dbReference>
<dbReference type="PANTHER" id="PTHR18916">
    <property type="entry name" value="DYNACTIN 1-RELATED MICROTUBULE-BINDING"/>
    <property type="match status" value="1"/>
</dbReference>
<dbReference type="STRING" id="869754.A0A1A0HKW5"/>
<dbReference type="EMBL" id="LXTC01000001">
    <property type="protein sequence ID" value="OBA24448.1"/>
    <property type="molecule type" value="Genomic_DNA"/>
</dbReference>
<sequence length="829" mass="93954">MAPASIGQRVNVRGDSGTVRYVGATQFAPGEWVGVELDHPRGRNDGAVQGVRYFDCQKAGNYGVFVRAEFLEQRAPEGLNLIVPDAKVVVNKLQVKLKAAVNEIGKCKETIASLQIELENNKRLRDELEVSLEQSTVELEYLQAQNGELLQLLESLREQYDHLSADFSIVNEELEIHKALEAAVSSLSPQGPVSSDDFQILLQHNKKLELAITSLKGVSEEAQNSRAEILKLLNTKANALTTLEESHSNISEKLKASELIITQLHEELEISAELSLVIDYLTSENEVLQNQVLELTQSVKELTELHEIDKSIEENHALVEKEFQGLVTTLKNEILSHKKQLDKLLSVNSLLVKEQNELRKKLRDENLPFNAHEFEQLVLESKKLKLTDSKTKFVNSIIRENLASISALPPQLVPNKYKDQTMLIVTLQKCLSSCSAILSHLQALSFSSSMCQACYSFERLKYALSYMKSVIEYAHYNSEKDNEKIKDHVYFVSSRLDDCVSRFVPDDLFSLDFSFTTESFEFIKSTCENIVVPRSIKAHYVYSFLHCEVRLAVEILRHILKTHPHDNSTLEGFENNLSDFISKGSKLVTISAEQLDLLKDNLDKDLSEDYSLSQRDVKFFPVICDLLKEVESEIGLEENELIQKFSDSSINLSEDARTLEGLTDDLLKGFKFEDVSYHAIYEIVAEISNNDASIDTEATSELEFQLLEKTQLIQNLHLQIELLEKNMIGSLAGKETELKKTEKLLLEVREDYKQLDQQLKDLLLANEDLLAQLDTLRSADHLSEYQQIPVFENLKAMRDYTSTMSLIDEINLLKRMLARGASHETEATC</sequence>
<dbReference type="AlphaFoldDB" id="A0A1A0HKW5"/>
<feature type="coiled-coil region" evidence="1">
    <location>
        <begin position="97"/>
        <end position="173"/>
    </location>
</feature>
<dbReference type="GeneID" id="30026784"/>
<dbReference type="RefSeq" id="XP_018714929.1">
    <property type="nucleotide sequence ID" value="XM_018853808.1"/>
</dbReference>
<dbReference type="Proteomes" id="UP000092555">
    <property type="component" value="Unassembled WGS sequence"/>
</dbReference>
<dbReference type="OrthoDB" id="2130750at2759"/>
<reference evidence="3 4" key="1">
    <citation type="submission" date="2016-05" db="EMBL/GenBank/DDBJ databases">
        <title>Comparative genomics of biotechnologically important yeasts.</title>
        <authorList>
            <consortium name="DOE Joint Genome Institute"/>
            <person name="Riley R."/>
            <person name="Haridas S."/>
            <person name="Wolfe K.H."/>
            <person name="Lopes M.R."/>
            <person name="Hittinger C.T."/>
            <person name="Goker M."/>
            <person name="Salamov A."/>
            <person name="Wisecaver J."/>
            <person name="Long T.M."/>
            <person name="Aerts A.L."/>
            <person name="Barry K."/>
            <person name="Choi C."/>
            <person name="Clum A."/>
            <person name="Coughlan A.Y."/>
            <person name="Deshpande S."/>
            <person name="Douglass A.P."/>
            <person name="Hanson S.J."/>
            <person name="Klenk H.-P."/>
            <person name="LaButti K."/>
            <person name="Lapidus A."/>
            <person name="Lindquist E."/>
            <person name="Lipzen A."/>
            <person name="Meier-kolthoff J.P."/>
            <person name="Ohm R.A."/>
            <person name="Otillar R.P."/>
            <person name="Pangilinan J."/>
            <person name="Peng Y."/>
            <person name="Rokas A."/>
            <person name="Rosa C.A."/>
            <person name="Scheuner C."/>
            <person name="Sibirny A.A."/>
            <person name="Slot J.C."/>
            <person name="Stielow J.B."/>
            <person name="Sun H."/>
            <person name="Kurtzman C.P."/>
            <person name="Blackwell M."/>
            <person name="Grigoriev I.V."/>
            <person name="Jeffries T.W."/>
        </authorList>
    </citation>
    <scope>NUCLEOTIDE SEQUENCE [LARGE SCALE GENOMIC DNA]</scope>
    <source>
        <strain evidence="3 4">NRRL YB-4993</strain>
    </source>
</reference>